<gene>
    <name evidence="2" type="ORF">PEDI_55670</name>
</gene>
<evidence type="ECO:0000313" key="2">
    <source>
        <dbReference type="EMBL" id="GJM65015.1"/>
    </source>
</evidence>
<dbReference type="RefSeq" id="WP_338240082.1">
    <property type="nucleotide sequence ID" value="NZ_BQKE01000010.1"/>
</dbReference>
<evidence type="ECO:0000256" key="1">
    <source>
        <dbReference type="SAM" id="MobiDB-lite"/>
    </source>
</evidence>
<keyword evidence="3" id="KW-1185">Reference proteome</keyword>
<dbReference type="EMBL" id="BQKE01000010">
    <property type="protein sequence ID" value="GJM65015.1"/>
    <property type="molecule type" value="Genomic_DNA"/>
</dbReference>
<dbReference type="AlphaFoldDB" id="A0AAN4W6K2"/>
<dbReference type="Proteomes" id="UP001310022">
    <property type="component" value="Unassembled WGS sequence"/>
</dbReference>
<accession>A0AAN4W6K2</accession>
<dbReference type="Gene3D" id="2.180.10.10">
    <property type="entry name" value="RHS repeat-associated core"/>
    <property type="match status" value="1"/>
</dbReference>
<comment type="caution">
    <text evidence="2">The sequence shown here is derived from an EMBL/GenBank/DDBJ whole genome shotgun (WGS) entry which is preliminary data.</text>
</comment>
<evidence type="ECO:0000313" key="3">
    <source>
        <dbReference type="Proteomes" id="UP001310022"/>
    </source>
</evidence>
<sequence>MIYPDEEKVTYEYNTGGLLKQMYGQKDGNKYAYVDQLGYDKFEQRTFLKYGNGTVTNYSYEPKRRRLANMQAYTAKGRAMMDNHYGYDAVNNILSLQNRAEKPESNLMGGGSVYNYEYDELYRLTHAEGQHFGSNHEHRYQMDMAYNKAGAITHKAQEHTRKGYDETDWSPRNKTTYAQDYTYGKDQPHAPIHIGRKTYAYDPNGNLSGWTDDLSGQRRNLAWDEENRIRAIADNGNTFNYVYDASGTRVIKGKTIGQSIDVNGSRKGGKGSMGNNTVYVNPYLVLTSGGYTKHFYIEGQRIVSKIGNSKLDADLKKAAGNGKVNYNQKKELVFEGFVKNLKFLGEDGSFLTPGNSGKIPPGPTDEGGSPTPLKIQKIGGKLSRAVEMTMETATAEEMVVVLPKNLHITSTRIIWVLLPSSPMRVERFTNT</sequence>
<protein>
    <submittedName>
        <fullName evidence="2">Uncharacterized protein</fullName>
    </submittedName>
</protein>
<name>A0AAN4W6K2_9BACT</name>
<organism evidence="2 3">
    <name type="scientific">Persicobacter diffluens</name>
    <dbReference type="NCBI Taxonomy" id="981"/>
    <lineage>
        <taxon>Bacteria</taxon>
        <taxon>Pseudomonadati</taxon>
        <taxon>Bacteroidota</taxon>
        <taxon>Cytophagia</taxon>
        <taxon>Cytophagales</taxon>
        <taxon>Persicobacteraceae</taxon>
        <taxon>Persicobacter</taxon>
    </lineage>
</organism>
<proteinExistence type="predicted"/>
<reference evidence="2 3" key="1">
    <citation type="submission" date="2021-12" db="EMBL/GenBank/DDBJ databases">
        <title>Genome sequencing of bacteria with rrn-lacking chromosome and rrn-plasmid.</title>
        <authorList>
            <person name="Anda M."/>
            <person name="Iwasaki W."/>
        </authorList>
    </citation>
    <scope>NUCLEOTIDE SEQUENCE [LARGE SCALE GENOMIC DNA]</scope>
    <source>
        <strain evidence="2 3">NBRC 15940</strain>
    </source>
</reference>
<feature type="region of interest" description="Disordered" evidence="1">
    <location>
        <begin position="352"/>
        <end position="371"/>
    </location>
</feature>